<accession>A0ABW1Z2M9</accession>
<dbReference type="PANTHER" id="PTHR43386:SF25">
    <property type="entry name" value="PEPTIDE ABC TRANSPORTER PERMEASE PROTEIN"/>
    <property type="match status" value="1"/>
</dbReference>
<dbReference type="PANTHER" id="PTHR43386">
    <property type="entry name" value="OLIGOPEPTIDE TRANSPORT SYSTEM PERMEASE PROTEIN APPC"/>
    <property type="match status" value="1"/>
</dbReference>
<dbReference type="InterPro" id="IPR025966">
    <property type="entry name" value="OppC_N"/>
</dbReference>
<comment type="subcellular location">
    <subcellularLocation>
        <location evidence="1">Cell membrane</location>
        <topology evidence="1">Multi-pass membrane protein</topology>
    </subcellularLocation>
</comment>
<dbReference type="EMBL" id="JBHSWA010000004">
    <property type="protein sequence ID" value="MFC6643649.1"/>
    <property type="molecule type" value="Genomic_DNA"/>
</dbReference>
<keyword evidence="3" id="KW-0812">Transmembrane</keyword>
<keyword evidence="6" id="KW-1185">Reference proteome</keyword>
<evidence type="ECO:0000256" key="2">
    <source>
        <dbReference type="ARBA" id="ARBA00022448"/>
    </source>
</evidence>
<name>A0ABW1Z2M9_9RHOB</name>
<evidence type="ECO:0000313" key="6">
    <source>
        <dbReference type="Proteomes" id="UP001596403"/>
    </source>
</evidence>
<keyword evidence="3" id="KW-0472">Membrane</keyword>
<feature type="domain" description="Oligopeptide transport permease C-like N-terminal" evidence="4">
    <location>
        <begin position="27"/>
        <end position="75"/>
    </location>
</feature>
<evidence type="ECO:0000313" key="5">
    <source>
        <dbReference type="EMBL" id="MFC6643649.1"/>
    </source>
</evidence>
<dbReference type="Proteomes" id="UP001596403">
    <property type="component" value="Unassembled WGS sequence"/>
</dbReference>
<gene>
    <name evidence="5" type="ORF">ACFQAU_19950</name>
</gene>
<keyword evidence="3" id="KW-1133">Transmembrane helix</keyword>
<dbReference type="InterPro" id="IPR050366">
    <property type="entry name" value="BP-dependent_transpt_permease"/>
</dbReference>
<keyword evidence="2" id="KW-0813">Transport</keyword>
<feature type="transmembrane region" description="Helical" evidence="3">
    <location>
        <begin position="37"/>
        <end position="58"/>
    </location>
</feature>
<proteinExistence type="predicted"/>
<reference evidence="6" key="1">
    <citation type="journal article" date="2019" name="Int. J. Syst. Evol. Microbiol.">
        <title>The Global Catalogue of Microorganisms (GCM) 10K type strain sequencing project: providing services to taxonomists for standard genome sequencing and annotation.</title>
        <authorList>
            <consortium name="The Broad Institute Genomics Platform"/>
            <consortium name="The Broad Institute Genome Sequencing Center for Infectious Disease"/>
            <person name="Wu L."/>
            <person name="Ma J."/>
        </authorList>
    </citation>
    <scope>NUCLEOTIDE SEQUENCE [LARGE SCALE GENOMIC DNA]</scope>
    <source>
        <strain evidence="6">NBRC 111368</strain>
    </source>
</reference>
<organism evidence="5 6">
    <name type="scientific">Sulfitobacter profundi</name>
    <dbReference type="NCBI Taxonomy" id="2679961"/>
    <lineage>
        <taxon>Bacteria</taxon>
        <taxon>Pseudomonadati</taxon>
        <taxon>Pseudomonadota</taxon>
        <taxon>Alphaproteobacteria</taxon>
        <taxon>Rhodobacterales</taxon>
        <taxon>Roseobacteraceae</taxon>
        <taxon>Sulfitobacter</taxon>
    </lineage>
</organism>
<comment type="caution">
    <text evidence="5">The sequence shown here is derived from an EMBL/GenBank/DDBJ whole genome shotgun (WGS) entry which is preliminary data.</text>
</comment>
<protein>
    <recommendedName>
        <fullName evidence="4">Oligopeptide transport permease C-like N-terminal domain-containing protein</fullName>
    </recommendedName>
</protein>
<sequence length="146" mass="15843">MAQPATPITIDAESAADPVLSARPENRVWKKFRHHRSAMLGGVLVVFFCAIALLAPLLPIPDPAATDWGAVRKGPSAAHWFGTDELGRDVLSRLIWGRRRPCWRGSFQSPSRLGLASLWASLPGISAAGPMRSSRAAPKPCWLRPS</sequence>
<dbReference type="RefSeq" id="WP_386284816.1">
    <property type="nucleotide sequence ID" value="NZ_JBHSWA010000004.1"/>
</dbReference>
<evidence type="ECO:0000259" key="4">
    <source>
        <dbReference type="Pfam" id="PF12911"/>
    </source>
</evidence>
<dbReference type="Pfam" id="PF12911">
    <property type="entry name" value="OppC_N"/>
    <property type="match status" value="1"/>
</dbReference>
<evidence type="ECO:0000256" key="3">
    <source>
        <dbReference type="SAM" id="Phobius"/>
    </source>
</evidence>
<evidence type="ECO:0000256" key="1">
    <source>
        <dbReference type="ARBA" id="ARBA00004651"/>
    </source>
</evidence>